<protein>
    <submittedName>
        <fullName evidence="1">Uncharacterized protein</fullName>
    </submittedName>
</protein>
<gene>
    <name evidence="1" type="ORF">CSSPJE1EN1_LOCUS6244</name>
</gene>
<dbReference type="Proteomes" id="UP001497444">
    <property type="component" value="Chromosome 13"/>
</dbReference>
<sequence>MRSSKRQVLHLLLCTDFRCRKSFERDDASFLDRVAPLSQEFCKRCFLSGPISVVARFLKEIRLLLSTDLLRCRKSSEREATFLDRLPLSQESERGVTASILYRLPLSQAF</sequence>
<organism evidence="1 2">
    <name type="scientific">Sphagnum jensenii</name>
    <dbReference type="NCBI Taxonomy" id="128206"/>
    <lineage>
        <taxon>Eukaryota</taxon>
        <taxon>Viridiplantae</taxon>
        <taxon>Streptophyta</taxon>
        <taxon>Embryophyta</taxon>
        <taxon>Bryophyta</taxon>
        <taxon>Sphagnophytina</taxon>
        <taxon>Sphagnopsida</taxon>
        <taxon>Sphagnales</taxon>
        <taxon>Sphagnaceae</taxon>
        <taxon>Sphagnum</taxon>
    </lineage>
</organism>
<evidence type="ECO:0000313" key="2">
    <source>
        <dbReference type="Proteomes" id="UP001497444"/>
    </source>
</evidence>
<accession>A0ABP0W1W7</accession>
<reference evidence="1" key="1">
    <citation type="submission" date="2024-02" db="EMBL/GenBank/DDBJ databases">
        <authorList>
            <consortium name="ELIXIR-Norway"/>
            <consortium name="Elixir Norway"/>
        </authorList>
    </citation>
    <scope>NUCLEOTIDE SEQUENCE</scope>
</reference>
<dbReference type="EMBL" id="OZ020108">
    <property type="protein sequence ID" value="CAK9260766.1"/>
    <property type="molecule type" value="Genomic_DNA"/>
</dbReference>
<proteinExistence type="predicted"/>
<name>A0ABP0W1W7_9BRYO</name>
<evidence type="ECO:0000313" key="1">
    <source>
        <dbReference type="EMBL" id="CAK9260766.1"/>
    </source>
</evidence>
<keyword evidence="2" id="KW-1185">Reference proteome</keyword>